<reference evidence="7" key="1">
    <citation type="submission" date="2019-05" db="EMBL/GenBank/DDBJ databases">
        <title>Annotation for the trematode Fasciolopsis buski.</title>
        <authorList>
            <person name="Choi Y.-J."/>
        </authorList>
    </citation>
    <scope>NUCLEOTIDE SEQUENCE</scope>
    <source>
        <strain evidence="7">HT</strain>
        <tissue evidence="7">Whole worm</tissue>
    </source>
</reference>
<evidence type="ECO:0000313" key="7">
    <source>
        <dbReference type="EMBL" id="KAA0185058.1"/>
    </source>
</evidence>
<dbReference type="InterPro" id="IPR020894">
    <property type="entry name" value="Cadherin_CS"/>
</dbReference>
<dbReference type="CDD" id="cd11304">
    <property type="entry name" value="Cadherin_repeat"/>
    <property type="match status" value="3"/>
</dbReference>
<dbReference type="PROSITE" id="PS50268">
    <property type="entry name" value="CADHERIN_2"/>
    <property type="match status" value="3"/>
</dbReference>
<proteinExistence type="predicted"/>
<dbReference type="EMBL" id="LUCM01010741">
    <property type="protein sequence ID" value="KAA0185058.1"/>
    <property type="molecule type" value="Genomic_DNA"/>
</dbReference>
<gene>
    <name evidence="7" type="ORF">FBUS_02708</name>
</gene>
<dbReference type="SUPFAM" id="SSF49313">
    <property type="entry name" value="Cadherin-like"/>
    <property type="match status" value="3"/>
</dbReference>
<name>A0A8E0RJV6_9TREM</name>
<dbReference type="GO" id="GO:0008013">
    <property type="term" value="F:beta-catenin binding"/>
    <property type="evidence" value="ECO:0007669"/>
    <property type="project" value="TreeGrafter"/>
</dbReference>
<evidence type="ECO:0000259" key="6">
    <source>
        <dbReference type="PROSITE" id="PS50268"/>
    </source>
</evidence>
<dbReference type="InterPro" id="IPR039808">
    <property type="entry name" value="Cadherin"/>
</dbReference>
<evidence type="ECO:0000256" key="5">
    <source>
        <dbReference type="PROSITE-ProRule" id="PRU00043"/>
    </source>
</evidence>
<evidence type="ECO:0000256" key="1">
    <source>
        <dbReference type="ARBA" id="ARBA00004370"/>
    </source>
</evidence>
<evidence type="ECO:0000313" key="8">
    <source>
        <dbReference type="Proteomes" id="UP000728185"/>
    </source>
</evidence>
<dbReference type="PANTHER" id="PTHR24027:SF438">
    <property type="entry name" value="CADHERIN 23"/>
    <property type="match status" value="1"/>
</dbReference>
<dbReference type="InterPro" id="IPR002126">
    <property type="entry name" value="Cadherin-like_dom"/>
</dbReference>
<dbReference type="Proteomes" id="UP000728185">
    <property type="component" value="Unassembled WGS sequence"/>
</dbReference>
<dbReference type="PANTHER" id="PTHR24027">
    <property type="entry name" value="CADHERIN-23"/>
    <property type="match status" value="1"/>
</dbReference>
<dbReference type="PROSITE" id="PS00232">
    <property type="entry name" value="CADHERIN_1"/>
    <property type="match status" value="2"/>
</dbReference>
<dbReference type="AlphaFoldDB" id="A0A8E0RJV6"/>
<dbReference type="GO" id="GO:0016342">
    <property type="term" value="C:catenin complex"/>
    <property type="evidence" value="ECO:0007669"/>
    <property type="project" value="TreeGrafter"/>
</dbReference>
<dbReference type="OrthoDB" id="6252479at2759"/>
<accession>A0A8E0RJV6</accession>
<evidence type="ECO:0000256" key="4">
    <source>
        <dbReference type="ARBA" id="ARBA00023136"/>
    </source>
</evidence>
<dbReference type="SMART" id="SM00112">
    <property type="entry name" value="CA"/>
    <property type="match status" value="2"/>
</dbReference>
<organism evidence="7 8">
    <name type="scientific">Fasciolopsis buskii</name>
    <dbReference type="NCBI Taxonomy" id="27845"/>
    <lineage>
        <taxon>Eukaryota</taxon>
        <taxon>Metazoa</taxon>
        <taxon>Spiralia</taxon>
        <taxon>Lophotrochozoa</taxon>
        <taxon>Platyhelminthes</taxon>
        <taxon>Trematoda</taxon>
        <taxon>Digenea</taxon>
        <taxon>Plagiorchiida</taxon>
        <taxon>Echinostomata</taxon>
        <taxon>Echinostomatoidea</taxon>
        <taxon>Fasciolidae</taxon>
        <taxon>Fasciolopsis</taxon>
    </lineage>
</organism>
<dbReference type="GO" id="GO:0005509">
    <property type="term" value="F:calcium ion binding"/>
    <property type="evidence" value="ECO:0007669"/>
    <property type="project" value="UniProtKB-UniRule"/>
</dbReference>
<keyword evidence="4" id="KW-0472">Membrane</keyword>
<dbReference type="GO" id="GO:0045296">
    <property type="term" value="F:cadherin binding"/>
    <property type="evidence" value="ECO:0007669"/>
    <property type="project" value="TreeGrafter"/>
</dbReference>
<dbReference type="GO" id="GO:0016477">
    <property type="term" value="P:cell migration"/>
    <property type="evidence" value="ECO:0007669"/>
    <property type="project" value="TreeGrafter"/>
</dbReference>
<keyword evidence="8" id="KW-1185">Reference proteome</keyword>
<dbReference type="GO" id="GO:0007156">
    <property type="term" value="P:homophilic cell adhesion via plasma membrane adhesion molecules"/>
    <property type="evidence" value="ECO:0007669"/>
    <property type="project" value="InterPro"/>
</dbReference>
<dbReference type="PRINTS" id="PR00205">
    <property type="entry name" value="CADHERIN"/>
</dbReference>
<keyword evidence="3 5" id="KW-0106">Calcium</keyword>
<comment type="subcellular location">
    <subcellularLocation>
        <location evidence="1">Membrane</location>
    </subcellularLocation>
</comment>
<comment type="caution">
    <text evidence="7">The sequence shown here is derived from an EMBL/GenBank/DDBJ whole genome shotgun (WGS) entry which is preliminary data.</text>
</comment>
<dbReference type="Gene3D" id="2.60.40.60">
    <property type="entry name" value="Cadherins"/>
    <property type="match status" value="3"/>
</dbReference>
<feature type="domain" description="Cadherin" evidence="6">
    <location>
        <begin position="30"/>
        <end position="192"/>
    </location>
</feature>
<keyword evidence="2" id="KW-0677">Repeat</keyword>
<evidence type="ECO:0000256" key="3">
    <source>
        <dbReference type="ARBA" id="ARBA00022837"/>
    </source>
</evidence>
<protein>
    <submittedName>
        <fullName evidence="7">Cadherin-23</fullName>
    </submittedName>
</protein>
<dbReference type="Pfam" id="PF00028">
    <property type="entry name" value="Cadherin"/>
    <property type="match status" value="1"/>
</dbReference>
<sequence length="473" mass="51550">MMITTIGKCYPQMLLSVTIFITLFALFITTDASFHAEVVEESPVGTVIHGVAEFLNDLKSGAEFQYQLLGDDGVSRLLNLHPSTGQLRVRARIDREVLCPNANAIQNHNALFLGSENNDLFASSSAILGSKAENSQGVAECVQTLNILLVPRTKEIVGPTGLRPGVIDGISRTSRILIYLVIRDINDNAPIWTQGSPLEIGFVETPNAGLAWSPLESDAVTTGSGAGANNLGDSTTKNTRTIDRAFDPDLGLNSSIVYRLLGPGAEYFRLDDGGQSNIDDLKLANKIPDFLPQASTLTSRASPLQIRPIVPLDRETEDFSGRGGLFNLTLLATDMGLPPKTGSAILLIHVIDVNDHAPVFHNDRYQHGSGTSEIGRLNRIDGGLVVYRPSSGAIRETVPVGSLIIQLNATDRDVGPHAKLVYDFCPCDRSVAMEYFRVDPDFGRISVVKPLDYDHGPRQFQFKVSLIYWRPDR</sequence>
<evidence type="ECO:0000256" key="2">
    <source>
        <dbReference type="ARBA" id="ARBA00022737"/>
    </source>
</evidence>
<feature type="domain" description="Cadherin" evidence="6">
    <location>
        <begin position="245"/>
        <end position="360"/>
    </location>
</feature>
<dbReference type="InterPro" id="IPR015919">
    <property type="entry name" value="Cadherin-like_sf"/>
</dbReference>
<feature type="domain" description="Cadherin" evidence="6">
    <location>
        <begin position="386"/>
        <end position="464"/>
    </location>
</feature>